<feature type="domain" description="PH" evidence="2">
    <location>
        <begin position="950"/>
        <end position="1046"/>
    </location>
</feature>
<evidence type="ECO:0000256" key="1">
    <source>
        <dbReference type="SAM" id="MobiDB-lite"/>
    </source>
</evidence>
<dbReference type="Pfam" id="PF08174">
    <property type="entry name" value="Anillin"/>
    <property type="match status" value="1"/>
</dbReference>
<organism evidence="4">
    <name type="scientific">Cacopsylla melanoneura</name>
    <dbReference type="NCBI Taxonomy" id="428564"/>
    <lineage>
        <taxon>Eukaryota</taxon>
        <taxon>Metazoa</taxon>
        <taxon>Ecdysozoa</taxon>
        <taxon>Arthropoda</taxon>
        <taxon>Hexapoda</taxon>
        <taxon>Insecta</taxon>
        <taxon>Pterygota</taxon>
        <taxon>Neoptera</taxon>
        <taxon>Paraneoptera</taxon>
        <taxon>Hemiptera</taxon>
        <taxon>Sternorrhyncha</taxon>
        <taxon>Psylloidea</taxon>
        <taxon>Psyllidae</taxon>
        <taxon>Psyllinae</taxon>
        <taxon>Cacopsylla</taxon>
    </lineage>
</organism>
<evidence type="ECO:0008006" key="5">
    <source>
        <dbReference type="Google" id="ProtNLM"/>
    </source>
</evidence>
<feature type="compositionally biased region" description="Polar residues" evidence="1">
    <location>
        <begin position="267"/>
        <end position="277"/>
    </location>
</feature>
<feature type="compositionally biased region" description="Polar residues" evidence="1">
    <location>
        <begin position="338"/>
        <end position="377"/>
    </location>
</feature>
<sequence length="1055" mass="117088">MDSNQGDDNEPKVQSEFLRQIYANYHERQKLNQGKSHTDDKTSSTEVKSSTSMEASASVESTTQTISCHMEQTGCKSVQATVETSSCSIQTSPIATCSVAQPHSTHTETTSSSFPVTSSSVPKIVKAVPKEDLVEELSVEQKKELFKRKMLQEDFTSKKAKLKTAALPVLGQPATSSKIGQPTGEIIKSTKDPEMSESQRLEEFKQKLLQGESTAKKRKPVFARLLSSSMTEDFSNQGQSRIREEVRQELKSYKLKKVSEFEEDENTSPSNETSRVSTPPRPTVLRETEQNTPGSPVAILSMSIQKPSSPVAIAVANFNKFGQKPNSPVKSTVASKALTSGKSVPSTLTSTSGVGPLVTSTDTDNTPVNYYSILQKTRAQRLRNRSNLEEEQPAPDESEDPSTESEPAVEEELEEKGDEVDTFKLIEERRSKRMSKYNQSTAAFATALKRFRESSIEKDEGERLNKNANTSDRMTYTLQRGPCSANTSIDMASANTSTFEGAQYSANTSAMDVAPCSVNVSVGPDTITMDVAPGCVDVSVGPDTSAMEVTSTNTSAQLDFSADIPSSSANTSAQLSFSMEAVASTSANTSALNYSTEVREISVLEPKDGSLYPCLDKASVLETSEEDVNQDPEVLKTPVASTAIPSLYTPDMTMKSQDEMATRSLKRSVSEYRREQREMRTPVRKSEEGITVNSKVTKQEDKLVEDKRVKMNLNLTILQRQENQTDAAVKSAIANPQFKNEIQAFEAQSLNLCVKANIRVCNEELNRLEIERTVRPKKQTLFADEGKIVIKSLALHLEKDRVDTYSMKHYAFCLIYVEDTVTKTPVVLLDSSLYNPETKSFKIQENIVIKDVMSSFDAKIEVYALKTPNIHETPKKSKSAKYNKAGALVSSLPDNEFSLCAYAVFSLAQLNQKSYTVFSAGPSDRVIFPWASNKPLLLNFEFVTKNTIEFEDFLNVYDKPGSSIELRYCKLDAYTFRMYRYPSDTVPVRELEIKKITGKPTRAPSDMCINPHSFYITSESADKTSKVNLFTCTSKRKMEEWMAAFNLYLNMIKVD</sequence>
<proteinExistence type="predicted"/>
<dbReference type="EMBL" id="HBUF01085347">
    <property type="protein sequence ID" value="CAG6634161.1"/>
    <property type="molecule type" value="Transcribed_RNA"/>
</dbReference>
<accession>A0A8D8QLI3</accession>
<feature type="region of interest" description="Disordered" evidence="1">
    <location>
        <begin position="260"/>
        <end position="295"/>
    </location>
</feature>
<dbReference type="InterPro" id="IPR011993">
    <property type="entry name" value="PH-like_dom_sf"/>
</dbReference>
<feature type="region of interest" description="Disordered" evidence="1">
    <location>
        <begin position="338"/>
        <end position="421"/>
    </location>
</feature>
<dbReference type="InterPro" id="IPR001849">
    <property type="entry name" value="PH_domain"/>
</dbReference>
<feature type="region of interest" description="Disordered" evidence="1">
    <location>
        <begin position="28"/>
        <end position="58"/>
    </location>
</feature>
<evidence type="ECO:0000259" key="3">
    <source>
        <dbReference type="Pfam" id="PF08174"/>
    </source>
</evidence>
<dbReference type="InterPro" id="IPR012966">
    <property type="entry name" value="AHD"/>
</dbReference>
<name>A0A8D8QLI3_9HEMI</name>
<feature type="compositionally biased region" description="Basic and acidic residues" evidence="1">
    <location>
        <begin position="28"/>
        <end position="43"/>
    </location>
</feature>
<dbReference type="Gene3D" id="2.30.29.30">
    <property type="entry name" value="Pleckstrin-homology domain (PH domain)/Phosphotyrosine-binding domain (PTB)"/>
    <property type="match status" value="1"/>
</dbReference>
<feature type="compositionally biased region" description="Basic and acidic residues" evidence="1">
    <location>
        <begin position="668"/>
        <end position="688"/>
    </location>
</feature>
<dbReference type="GO" id="GO:0005826">
    <property type="term" value="C:actomyosin contractile ring"/>
    <property type="evidence" value="ECO:0007669"/>
    <property type="project" value="TreeGrafter"/>
</dbReference>
<dbReference type="SUPFAM" id="SSF50729">
    <property type="entry name" value="PH domain-like"/>
    <property type="match status" value="1"/>
</dbReference>
<dbReference type="Pfam" id="PF00169">
    <property type="entry name" value="PH"/>
    <property type="match status" value="1"/>
</dbReference>
<dbReference type="GO" id="GO:0031106">
    <property type="term" value="P:septin ring organization"/>
    <property type="evidence" value="ECO:0007669"/>
    <property type="project" value="TreeGrafter"/>
</dbReference>
<dbReference type="GO" id="GO:0000281">
    <property type="term" value="P:mitotic cytokinesis"/>
    <property type="evidence" value="ECO:0007669"/>
    <property type="project" value="TreeGrafter"/>
</dbReference>
<dbReference type="AlphaFoldDB" id="A0A8D8QLI3"/>
<dbReference type="GO" id="GO:0000915">
    <property type="term" value="P:actomyosin contractile ring assembly"/>
    <property type="evidence" value="ECO:0007669"/>
    <property type="project" value="TreeGrafter"/>
</dbReference>
<feature type="compositionally biased region" description="Acidic residues" evidence="1">
    <location>
        <begin position="389"/>
        <end position="418"/>
    </location>
</feature>
<dbReference type="InterPro" id="IPR051364">
    <property type="entry name" value="Cytokinesis/Rho-signaling"/>
</dbReference>
<feature type="domain" description="Anillin homology" evidence="3">
    <location>
        <begin position="785"/>
        <end position="910"/>
    </location>
</feature>
<reference evidence="4" key="1">
    <citation type="submission" date="2021-05" db="EMBL/GenBank/DDBJ databases">
        <authorList>
            <person name="Alioto T."/>
            <person name="Alioto T."/>
            <person name="Gomez Garrido J."/>
        </authorList>
    </citation>
    <scope>NUCLEOTIDE SEQUENCE</scope>
</reference>
<dbReference type="PANTHER" id="PTHR21538">
    <property type="entry name" value="ANILLIN/RHOTEKIN RTKN"/>
    <property type="match status" value="1"/>
</dbReference>
<feature type="region of interest" description="Disordered" evidence="1">
    <location>
        <begin position="667"/>
        <end position="688"/>
    </location>
</feature>
<protein>
    <recommendedName>
        <fullName evidence="5">PH domain-containing protein</fullName>
    </recommendedName>
</protein>
<dbReference type="PANTHER" id="PTHR21538:SF24">
    <property type="entry name" value="PH DOMAIN-CONTAINING PROTEIN"/>
    <property type="match status" value="1"/>
</dbReference>
<evidence type="ECO:0000259" key="2">
    <source>
        <dbReference type="Pfam" id="PF00169"/>
    </source>
</evidence>
<evidence type="ECO:0000313" key="4">
    <source>
        <dbReference type="EMBL" id="CAG6634161.1"/>
    </source>
</evidence>